<evidence type="ECO:0000259" key="2">
    <source>
        <dbReference type="Pfam" id="PF17921"/>
    </source>
</evidence>
<evidence type="ECO:0000313" key="4">
    <source>
        <dbReference type="Proteomes" id="UP000887159"/>
    </source>
</evidence>
<keyword evidence="4" id="KW-1185">Reference proteome</keyword>
<proteinExistence type="predicted"/>
<feature type="domain" description="Integrase zinc-binding" evidence="2">
    <location>
        <begin position="88"/>
        <end position="144"/>
    </location>
</feature>
<dbReference type="GO" id="GO:0003964">
    <property type="term" value="F:RNA-directed DNA polymerase activity"/>
    <property type="evidence" value="ECO:0007669"/>
    <property type="project" value="UniProtKB-EC"/>
</dbReference>
<reference evidence="3" key="1">
    <citation type="submission" date="2020-08" db="EMBL/GenBank/DDBJ databases">
        <title>Multicomponent nature underlies the extraordinary mechanical properties of spider dragline silk.</title>
        <authorList>
            <person name="Kono N."/>
            <person name="Nakamura H."/>
            <person name="Mori M."/>
            <person name="Yoshida Y."/>
            <person name="Ohtoshi R."/>
            <person name="Malay A.D."/>
            <person name="Moran D.A.P."/>
            <person name="Tomita M."/>
            <person name="Numata K."/>
            <person name="Arakawa K."/>
        </authorList>
    </citation>
    <scope>NUCLEOTIDE SEQUENCE</scope>
</reference>
<comment type="caution">
    <text evidence="3">The sequence shown here is derived from an EMBL/GenBank/DDBJ whole genome shotgun (WGS) entry which is preliminary data.</text>
</comment>
<gene>
    <name evidence="3" type="primary">POL</name>
    <name evidence="3" type="ORF">TNCV_4719621</name>
</gene>
<dbReference type="Proteomes" id="UP000887159">
    <property type="component" value="Unassembled WGS sequence"/>
</dbReference>
<dbReference type="Gene3D" id="1.10.340.70">
    <property type="match status" value="1"/>
</dbReference>
<sequence length="214" mass="24073">MKLEENLAEDIKNLLPLFTEEKDTMSLININTDEFIEAQQKSEELAPLIQKIEKGMNNEASDYSLTKGKLLIKSRKDKKGDIRQLLVIPEKFRSSILKMGHEGTSGHLGVTKKKSRIARYFYWPQCYKEIEEFVKTCDPCQRAGKANDQKKAPMQLVPVISEVSSKLNVDAVGPLPTTPTGNKYLLTVMCMASKYPDAVPMPDIASFTVVEALF</sequence>
<dbReference type="GO" id="GO:0003676">
    <property type="term" value="F:nucleic acid binding"/>
    <property type="evidence" value="ECO:0007669"/>
    <property type="project" value="InterPro"/>
</dbReference>
<dbReference type="InterPro" id="IPR041588">
    <property type="entry name" value="Integrase_H2C2"/>
</dbReference>
<evidence type="ECO:0000256" key="1">
    <source>
        <dbReference type="ARBA" id="ARBA00012493"/>
    </source>
</evidence>
<dbReference type="InterPro" id="IPR036397">
    <property type="entry name" value="RNaseH_sf"/>
</dbReference>
<name>A0A8X6W6H4_TRICX</name>
<dbReference type="Pfam" id="PF17921">
    <property type="entry name" value="Integrase_H2C2"/>
    <property type="match status" value="1"/>
</dbReference>
<dbReference type="Gene3D" id="3.30.420.10">
    <property type="entry name" value="Ribonuclease H-like superfamily/Ribonuclease H"/>
    <property type="match status" value="1"/>
</dbReference>
<dbReference type="PANTHER" id="PTHR37984:SF15">
    <property type="entry name" value="INTEGRASE CATALYTIC DOMAIN-CONTAINING PROTEIN"/>
    <property type="match status" value="1"/>
</dbReference>
<organism evidence="3 4">
    <name type="scientific">Trichonephila clavipes</name>
    <name type="common">Golden silk orbweaver</name>
    <name type="synonym">Nephila clavipes</name>
    <dbReference type="NCBI Taxonomy" id="2585209"/>
    <lineage>
        <taxon>Eukaryota</taxon>
        <taxon>Metazoa</taxon>
        <taxon>Ecdysozoa</taxon>
        <taxon>Arthropoda</taxon>
        <taxon>Chelicerata</taxon>
        <taxon>Arachnida</taxon>
        <taxon>Araneae</taxon>
        <taxon>Araneomorphae</taxon>
        <taxon>Entelegynae</taxon>
        <taxon>Araneoidea</taxon>
        <taxon>Nephilidae</taxon>
        <taxon>Trichonephila</taxon>
    </lineage>
</organism>
<dbReference type="EMBL" id="BMAU01021387">
    <property type="protein sequence ID" value="GFY28829.1"/>
    <property type="molecule type" value="Genomic_DNA"/>
</dbReference>
<evidence type="ECO:0000313" key="3">
    <source>
        <dbReference type="EMBL" id="GFY28829.1"/>
    </source>
</evidence>
<dbReference type="AlphaFoldDB" id="A0A8X6W6H4"/>
<protein>
    <recommendedName>
        <fullName evidence="1">RNA-directed DNA polymerase</fullName>
        <ecNumber evidence="1">2.7.7.49</ecNumber>
    </recommendedName>
</protein>
<dbReference type="FunFam" id="1.10.340.70:FF:000001">
    <property type="entry name" value="Retrovirus-related Pol polyprotein from transposon gypsy-like Protein"/>
    <property type="match status" value="1"/>
</dbReference>
<accession>A0A8X6W6H4</accession>
<dbReference type="EC" id="2.7.7.49" evidence="1"/>
<dbReference type="InterPro" id="IPR050951">
    <property type="entry name" value="Retrovirus_Pol_polyprotein"/>
</dbReference>
<dbReference type="PANTHER" id="PTHR37984">
    <property type="entry name" value="PROTEIN CBG26694"/>
    <property type="match status" value="1"/>
</dbReference>